<dbReference type="InterPro" id="IPR051410">
    <property type="entry name" value="Ferric/Cupric_Reductase"/>
</dbReference>
<dbReference type="GO" id="GO:0015677">
    <property type="term" value="P:copper ion import"/>
    <property type="evidence" value="ECO:0007669"/>
    <property type="project" value="TreeGrafter"/>
</dbReference>
<keyword evidence="4 9" id="KW-1133">Transmembrane helix</keyword>
<comment type="subcellular location">
    <subcellularLocation>
        <location evidence="1">Membrane</location>
        <topology evidence="1">Multi-pass membrane protein</topology>
    </subcellularLocation>
</comment>
<dbReference type="SFLD" id="SFLDG01168">
    <property type="entry name" value="Ferric_reductase_subgroup_(FRE"/>
    <property type="match status" value="1"/>
</dbReference>
<dbReference type="InterPro" id="IPR013130">
    <property type="entry name" value="Fe3_Rdtase_TM_dom"/>
</dbReference>
<keyword evidence="5" id="KW-0560">Oxidoreductase</keyword>
<keyword evidence="10" id="KW-0732">Signal</keyword>
<evidence type="ECO:0000259" key="12">
    <source>
        <dbReference type="Pfam" id="PF08030"/>
    </source>
</evidence>
<feature type="transmembrane region" description="Helical" evidence="9">
    <location>
        <begin position="272"/>
        <end position="290"/>
    </location>
</feature>
<evidence type="ECO:0000256" key="10">
    <source>
        <dbReference type="SAM" id="SignalP"/>
    </source>
</evidence>
<dbReference type="Proteomes" id="UP001358614">
    <property type="component" value="Chromosome 2"/>
</dbReference>
<dbReference type="EMBL" id="CP144090">
    <property type="protein sequence ID" value="WWD09453.1"/>
    <property type="molecule type" value="Genomic_DNA"/>
</dbReference>
<keyword evidence="7 9" id="KW-0472">Membrane</keyword>
<keyword evidence="2" id="KW-0813">Transport</keyword>
<feature type="transmembrane region" description="Helical" evidence="9">
    <location>
        <begin position="417"/>
        <end position="437"/>
    </location>
</feature>
<dbReference type="RefSeq" id="XP_066087420.1">
    <property type="nucleotide sequence ID" value="XM_066231323.1"/>
</dbReference>
<evidence type="ECO:0000256" key="1">
    <source>
        <dbReference type="ARBA" id="ARBA00004141"/>
    </source>
</evidence>
<feature type="transmembrane region" description="Helical" evidence="9">
    <location>
        <begin position="211"/>
        <end position="232"/>
    </location>
</feature>
<accession>A0AAX4KUM8</accession>
<keyword evidence="3 9" id="KW-0812">Transmembrane</keyword>
<evidence type="ECO:0000313" key="14">
    <source>
        <dbReference type="Proteomes" id="UP001358614"/>
    </source>
</evidence>
<feature type="compositionally biased region" description="Polar residues" evidence="8">
    <location>
        <begin position="564"/>
        <end position="587"/>
    </location>
</feature>
<dbReference type="SFLD" id="SFLDS00052">
    <property type="entry name" value="Ferric_Reductase_Domain"/>
    <property type="match status" value="1"/>
</dbReference>
<feature type="transmembrane region" description="Helical" evidence="9">
    <location>
        <begin position="341"/>
        <end position="367"/>
    </location>
</feature>
<dbReference type="GeneID" id="91106378"/>
<feature type="transmembrane region" description="Helical" evidence="9">
    <location>
        <begin position="310"/>
        <end position="329"/>
    </location>
</feature>
<dbReference type="KEGG" id="ker:91106378"/>
<evidence type="ECO:0000256" key="2">
    <source>
        <dbReference type="ARBA" id="ARBA00022448"/>
    </source>
</evidence>
<organism evidence="13 14">
    <name type="scientific">Kwoniella europaea PYCC6329</name>
    <dbReference type="NCBI Taxonomy" id="1423913"/>
    <lineage>
        <taxon>Eukaryota</taxon>
        <taxon>Fungi</taxon>
        <taxon>Dikarya</taxon>
        <taxon>Basidiomycota</taxon>
        <taxon>Agaricomycotina</taxon>
        <taxon>Tremellomycetes</taxon>
        <taxon>Tremellales</taxon>
        <taxon>Cryptococcaceae</taxon>
        <taxon>Kwoniella</taxon>
    </lineage>
</organism>
<feature type="domain" description="Ferric oxidoreductase" evidence="11">
    <location>
        <begin position="314"/>
        <end position="433"/>
    </location>
</feature>
<keyword evidence="6" id="KW-0406">Ion transport</keyword>
<dbReference type="GO" id="GO:0006879">
    <property type="term" value="P:intracellular iron ion homeostasis"/>
    <property type="evidence" value="ECO:0007669"/>
    <property type="project" value="TreeGrafter"/>
</dbReference>
<name>A0AAX4KUM8_9TREE</name>
<dbReference type="PANTHER" id="PTHR32361">
    <property type="entry name" value="FERRIC/CUPRIC REDUCTASE TRANSMEMBRANE COMPONENT"/>
    <property type="match status" value="1"/>
</dbReference>
<feature type="signal peptide" evidence="10">
    <location>
        <begin position="1"/>
        <end position="20"/>
    </location>
</feature>
<dbReference type="AlphaFoldDB" id="A0AAX4KUM8"/>
<feature type="chain" id="PRO_5043870140" description="Ferric oxidoreductase domain-containing protein" evidence="10">
    <location>
        <begin position="21"/>
        <end position="776"/>
    </location>
</feature>
<reference evidence="13 14" key="1">
    <citation type="submission" date="2024-01" db="EMBL/GenBank/DDBJ databases">
        <title>Comparative genomics of Cryptococcus and Kwoniella reveals pathogenesis evolution and contrasting modes of karyotype evolution via chromosome fusion or intercentromeric recombination.</title>
        <authorList>
            <person name="Coelho M.A."/>
            <person name="David-Palma M."/>
            <person name="Shea T."/>
            <person name="Bowers K."/>
            <person name="McGinley-Smith S."/>
            <person name="Mohammad A.W."/>
            <person name="Gnirke A."/>
            <person name="Yurkov A.M."/>
            <person name="Nowrousian M."/>
            <person name="Sun S."/>
            <person name="Cuomo C.A."/>
            <person name="Heitman J."/>
        </authorList>
    </citation>
    <scope>NUCLEOTIDE SEQUENCE [LARGE SCALE GENOMIC DNA]</scope>
    <source>
        <strain evidence="13 14">PYCC6329</strain>
    </source>
</reference>
<protein>
    <recommendedName>
        <fullName evidence="15">Ferric oxidoreductase domain-containing protein</fullName>
    </recommendedName>
</protein>
<feature type="transmembrane region" description="Helical" evidence="9">
    <location>
        <begin position="387"/>
        <end position="405"/>
    </location>
</feature>
<dbReference type="Gene3D" id="3.40.50.80">
    <property type="entry name" value="Nucleotide-binding domain of ferredoxin-NADP reductase (FNR) module"/>
    <property type="match status" value="1"/>
</dbReference>
<gene>
    <name evidence="13" type="ORF">V865_007577</name>
</gene>
<evidence type="ECO:0000256" key="6">
    <source>
        <dbReference type="ARBA" id="ARBA00023065"/>
    </source>
</evidence>
<dbReference type="GO" id="GO:0005886">
    <property type="term" value="C:plasma membrane"/>
    <property type="evidence" value="ECO:0007669"/>
    <property type="project" value="TreeGrafter"/>
</dbReference>
<dbReference type="CDD" id="cd06186">
    <property type="entry name" value="NOX_Duox_like_FAD_NADP"/>
    <property type="match status" value="1"/>
</dbReference>
<dbReference type="InterPro" id="IPR013121">
    <property type="entry name" value="Fe_red_NAD-bd_6"/>
</dbReference>
<evidence type="ECO:0000259" key="11">
    <source>
        <dbReference type="Pfam" id="PF01794"/>
    </source>
</evidence>
<dbReference type="InterPro" id="IPR039261">
    <property type="entry name" value="FNR_nucleotide-bd"/>
</dbReference>
<evidence type="ECO:0000256" key="5">
    <source>
        <dbReference type="ARBA" id="ARBA00023002"/>
    </source>
</evidence>
<sequence length="776" mass="86679">MRVLRTLLTSSLLVAPIVRCVTPDSTGGQGHGLIGYGINMYDPICCSACKDITPTYLYCDPDQVMDEMGGMPMVVLNSRQMNDDMDMNMSNDTWTNDGKVPTKMATPECLATNTPFLQTAAYCMKTHCDSSVTVAEIEQWWWMNIVGTMPDQPDPSMTYQETLSSLSSNPNATLAEDEPLDSAVLVDEDSYIATKSALVNFQRAETRHEKYSIIIISTCFILPIFLSFLRLIPFPTLLISYVNSQFIEAPLYGGTITLPLFGQLSRPTRGQALFIGCLILINILCCTIGFRSVSPNAWYATRSLEIATYISNRSGVISFANIPLLILYAGRNNILLFLTNWSYSTFILLHKTVGILATIEACLHSAIYLQIKLAAGLATYHESLQSPYWIIGILATLSMSLILPLSIRKFRSACYELFVIVHIGLAILTIVGCWYHIIWRFDKQWGYELWMYIAMAVWGFDRFVRLVRMTKSGIKYATLYKIDEDYLRVDIPNVEGYSGYVFLYFLNVNWKGSYLPRPWESHPFSLAWYDSPSPTTPDPLVNSPQHENPKMFTESEEGQAVLPSLSSSSANNDKPTKQGQSPRSNSKGITIFVRMERGITQSLSHHSLPLNSTSVPTPIPILIEGSYGSYHGHGNFLNEYLDYSAEYPNILCIAGGVGITAILPKLFSVARSPWRSTDATIKLYWSVRTRPLVDAVEDLLPKGVGEEKWGNIQTFVSVGSRLHLEEIVDIELGSAGEGTLVVVSGPRGMADTVRKLVIAKEREGVLVKFVQESFDW</sequence>
<evidence type="ECO:0000256" key="8">
    <source>
        <dbReference type="SAM" id="MobiDB-lite"/>
    </source>
</evidence>
<dbReference type="Pfam" id="PF01794">
    <property type="entry name" value="Ferric_reduct"/>
    <property type="match status" value="1"/>
</dbReference>
<feature type="transmembrane region" description="Helical" evidence="9">
    <location>
        <begin position="449"/>
        <end position="467"/>
    </location>
</feature>
<evidence type="ECO:0008006" key="15">
    <source>
        <dbReference type="Google" id="ProtNLM"/>
    </source>
</evidence>
<dbReference type="PANTHER" id="PTHR32361:SF9">
    <property type="entry name" value="FERRIC REDUCTASE TRANSMEMBRANE COMPONENT 3-RELATED"/>
    <property type="match status" value="1"/>
</dbReference>
<evidence type="ECO:0000256" key="4">
    <source>
        <dbReference type="ARBA" id="ARBA00022989"/>
    </source>
</evidence>
<evidence type="ECO:0000256" key="7">
    <source>
        <dbReference type="ARBA" id="ARBA00023136"/>
    </source>
</evidence>
<feature type="region of interest" description="Disordered" evidence="8">
    <location>
        <begin position="536"/>
        <end position="587"/>
    </location>
</feature>
<evidence type="ECO:0000256" key="3">
    <source>
        <dbReference type="ARBA" id="ARBA00022692"/>
    </source>
</evidence>
<evidence type="ECO:0000313" key="13">
    <source>
        <dbReference type="EMBL" id="WWD09453.1"/>
    </source>
</evidence>
<dbReference type="GO" id="GO:0006826">
    <property type="term" value="P:iron ion transport"/>
    <property type="evidence" value="ECO:0007669"/>
    <property type="project" value="TreeGrafter"/>
</dbReference>
<dbReference type="Pfam" id="PF08030">
    <property type="entry name" value="NAD_binding_6"/>
    <property type="match status" value="1"/>
</dbReference>
<dbReference type="GO" id="GO:0000293">
    <property type="term" value="F:ferric-chelate reductase activity"/>
    <property type="evidence" value="ECO:0007669"/>
    <property type="project" value="TreeGrafter"/>
</dbReference>
<keyword evidence="14" id="KW-1185">Reference proteome</keyword>
<feature type="domain" description="Ferric reductase NAD binding" evidence="12">
    <location>
        <begin position="647"/>
        <end position="716"/>
    </location>
</feature>
<evidence type="ECO:0000256" key="9">
    <source>
        <dbReference type="SAM" id="Phobius"/>
    </source>
</evidence>
<dbReference type="SUPFAM" id="SSF52343">
    <property type="entry name" value="Ferredoxin reductase-like, C-terminal NADP-linked domain"/>
    <property type="match status" value="1"/>
</dbReference>
<proteinExistence type="predicted"/>